<evidence type="ECO:0000313" key="8">
    <source>
        <dbReference type="EMBL" id="OEK05867.1"/>
    </source>
</evidence>
<comment type="catalytic activity">
    <reaction evidence="1 5 6">
        <text>[protein]-peptidylproline (omega=180) = [protein]-peptidylproline (omega=0)</text>
        <dbReference type="Rhea" id="RHEA:16237"/>
        <dbReference type="Rhea" id="RHEA-COMP:10747"/>
        <dbReference type="Rhea" id="RHEA-COMP:10748"/>
        <dbReference type="ChEBI" id="CHEBI:83833"/>
        <dbReference type="ChEBI" id="CHEBI:83834"/>
        <dbReference type="EC" id="5.2.1.8"/>
    </reaction>
</comment>
<accession>A0A1E5T3L4</accession>
<evidence type="ECO:0000256" key="6">
    <source>
        <dbReference type="RuleBase" id="RU003915"/>
    </source>
</evidence>
<gene>
    <name evidence="8" type="ORF">BFP71_07045</name>
</gene>
<dbReference type="PANTHER" id="PTHR43811:SF19">
    <property type="entry name" value="39 KDA FK506-BINDING NUCLEAR PROTEIN"/>
    <property type="match status" value="1"/>
</dbReference>
<dbReference type="STRING" id="1563681.BFP71_07045"/>
<organism evidence="8 9">
    <name type="scientific">Roseivirga misakiensis</name>
    <dbReference type="NCBI Taxonomy" id="1563681"/>
    <lineage>
        <taxon>Bacteria</taxon>
        <taxon>Pseudomonadati</taxon>
        <taxon>Bacteroidota</taxon>
        <taxon>Cytophagia</taxon>
        <taxon>Cytophagales</taxon>
        <taxon>Roseivirgaceae</taxon>
        <taxon>Roseivirga</taxon>
    </lineage>
</organism>
<name>A0A1E5T3L4_9BACT</name>
<feature type="domain" description="PPIase FKBP-type" evidence="7">
    <location>
        <begin position="179"/>
        <end position="280"/>
    </location>
</feature>
<dbReference type="PROSITE" id="PS50059">
    <property type="entry name" value="FKBP_PPIASE"/>
    <property type="match status" value="1"/>
</dbReference>
<dbReference type="EMBL" id="MDGQ01000004">
    <property type="protein sequence ID" value="OEK05867.1"/>
    <property type="molecule type" value="Genomic_DNA"/>
</dbReference>
<keyword evidence="9" id="KW-1185">Reference proteome</keyword>
<evidence type="ECO:0000256" key="2">
    <source>
        <dbReference type="ARBA" id="ARBA00006577"/>
    </source>
</evidence>
<dbReference type="Proteomes" id="UP000095552">
    <property type="component" value="Unassembled WGS sequence"/>
</dbReference>
<dbReference type="Pfam" id="PF00254">
    <property type="entry name" value="FKBP_C"/>
    <property type="match status" value="1"/>
</dbReference>
<dbReference type="EC" id="5.2.1.8" evidence="6"/>
<dbReference type="InterPro" id="IPR046357">
    <property type="entry name" value="PPIase_dom_sf"/>
</dbReference>
<dbReference type="InterPro" id="IPR001179">
    <property type="entry name" value="PPIase_FKBP_dom"/>
</dbReference>
<evidence type="ECO:0000256" key="1">
    <source>
        <dbReference type="ARBA" id="ARBA00000971"/>
    </source>
</evidence>
<sequence length="280" mass="31350">MVLGVIFGCNKTPEFTQLESGLGFRYVDQLEGEKPKVGDLMKVKMSHYLGDSLIYESSKDGIYLNPYTGTPPKLSEALNLCGAGDSVQVQMSLGEYGRMIQMPMSPRMDTSRLVTWNIRVDEIENESIILERLTKEQAETDEKLINDYIVKNNLEANSTEEGVYYVISQEGDGQFPKPGDNVFVNYTLTRLDGFVVDTSREDVARANNQYSDRRTYVPYGFELGTRGIIQGWNIGLQKFSKGARGTLFVPSAYGYDTRGKGAEVPPNTVLVFDIELVDIK</sequence>
<comment type="caution">
    <text evidence="8">The sequence shown here is derived from an EMBL/GenBank/DDBJ whole genome shotgun (WGS) entry which is preliminary data.</text>
</comment>
<comment type="similarity">
    <text evidence="2 6">Belongs to the FKBP-type PPIase family.</text>
</comment>
<keyword evidence="3 5" id="KW-0697">Rotamase</keyword>
<reference evidence="8 9" key="1">
    <citation type="submission" date="2016-08" db="EMBL/GenBank/DDBJ databases">
        <title>Draft genome of Fabibacter sp. strain SK-8.</title>
        <authorList>
            <person name="Wong S.-K."/>
            <person name="Hamasaki K."/>
            <person name="Yoshizawa S."/>
        </authorList>
    </citation>
    <scope>NUCLEOTIDE SEQUENCE [LARGE SCALE GENOMIC DNA]</scope>
    <source>
        <strain evidence="8 9">SK-8</strain>
    </source>
</reference>
<proteinExistence type="inferred from homology"/>
<evidence type="ECO:0000256" key="5">
    <source>
        <dbReference type="PROSITE-ProRule" id="PRU00277"/>
    </source>
</evidence>
<dbReference type="Gene3D" id="3.10.50.40">
    <property type="match status" value="1"/>
</dbReference>
<evidence type="ECO:0000256" key="4">
    <source>
        <dbReference type="ARBA" id="ARBA00023235"/>
    </source>
</evidence>
<dbReference type="GO" id="GO:0003755">
    <property type="term" value="F:peptidyl-prolyl cis-trans isomerase activity"/>
    <property type="evidence" value="ECO:0007669"/>
    <property type="project" value="UniProtKB-UniRule"/>
</dbReference>
<protein>
    <recommendedName>
        <fullName evidence="6">Peptidyl-prolyl cis-trans isomerase</fullName>
        <ecNumber evidence="6">5.2.1.8</ecNumber>
    </recommendedName>
</protein>
<dbReference type="PANTHER" id="PTHR43811">
    <property type="entry name" value="FKBP-TYPE PEPTIDYL-PROLYL CIS-TRANS ISOMERASE FKPA"/>
    <property type="match status" value="1"/>
</dbReference>
<evidence type="ECO:0000259" key="7">
    <source>
        <dbReference type="PROSITE" id="PS50059"/>
    </source>
</evidence>
<evidence type="ECO:0000256" key="3">
    <source>
        <dbReference type="ARBA" id="ARBA00023110"/>
    </source>
</evidence>
<keyword evidence="4 5" id="KW-0413">Isomerase</keyword>
<dbReference type="SUPFAM" id="SSF54534">
    <property type="entry name" value="FKBP-like"/>
    <property type="match status" value="1"/>
</dbReference>
<dbReference type="AlphaFoldDB" id="A0A1E5T3L4"/>
<evidence type="ECO:0000313" key="9">
    <source>
        <dbReference type="Proteomes" id="UP000095552"/>
    </source>
</evidence>